<dbReference type="UniPathway" id="UPA00251">
    <property type="reaction ID" value="UER00320"/>
</dbReference>
<dbReference type="GO" id="GO:0004852">
    <property type="term" value="F:uroporphyrinogen-III synthase activity"/>
    <property type="evidence" value="ECO:0007669"/>
    <property type="project" value="InterPro"/>
</dbReference>
<dbReference type="GO" id="GO:0005829">
    <property type="term" value="C:cytosol"/>
    <property type="evidence" value="ECO:0007669"/>
    <property type="project" value="TreeGrafter"/>
</dbReference>
<dbReference type="InterPro" id="IPR036108">
    <property type="entry name" value="4pyrrol_syn_uPrphyn_synt_sf"/>
</dbReference>
<evidence type="ECO:0000313" key="3">
    <source>
        <dbReference type="Proteomes" id="UP000236544"/>
    </source>
</evidence>
<dbReference type="PANTHER" id="PTHR12390">
    <property type="entry name" value="UROPORPHYRINOGEN III SYNTHASE"/>
    <property type="match status" value="1"/>
</dbReference>
<dbReference type="Gene3D" id="3.40.50.10090">
    <property type="match status" value="2"/>
</dbReference>
<reference evidence="3" key="1">
    <citation type="submission" date="2015-10" db="EMBL/GenBank/DDBJ databases">
        <authorList>
            <person name="Devillers H."/>
        </authorList>
    </citation>
    <scope>NUCLEOTIDE SEQUENCE [LARGE SCALE GENOMIC DNA]</scope>
</reference>
<dbReference type="InterPro" id="IPR039793">
    <property type="entry name" value="UROS/Hem4"/>
</dbReference>
<dbReference type="CDD" id="cd06578">
    <property type="entry name" value="HemD"/>
    <property type="match status" value="1"/>
</dbReference>
<organism evidence="2 3">
    <name type="scientific">Lachancea quebecensis</name>
    <dbReference type="NCBI Taxonomy" id="1654605"/>
    <lineage>
        <taxon>Eukaryota</taxon>
        <taxon>Fungi</taxon>
        <taxon>Dikarya</taxon>
        <taxon>Ascomycota</taxon>
        <taxon>Saccharomycotina</taxon>
        <taxon>Saccharomycetes</taxon>
        <taxon>Saccharomycetales</taxon>
        <taxon>Saccharomycetaceae</taxon>
        <taxon>Lachancea</taxon>
    </lineage>
</organism>
<dbReference type="GO" id="GO:0006780">
    <property type="term" value="P:uroporphyrinogen III biosynthetic process"/>
    <property type="evidence" value="ECO:0007669"/>
    <property type="project" value="InterPro"/>
</dbReference>
<dbReference type="PANTHER" id="PTHR12390:SF0">
    <property type="entry name" value="UROPORPHYRINOGEN-III SYNTHASE"/>
    <property type="match status" value="1"/>
</dbReference>
<gene>
    <name evidence="2" type="ORF">LAQU0_S01e04390g</name>
</gene>
<dbReference type="AlphaFoldDB" id="A0A0P1KLY4"/>
<dbReference type="GO" id="GO:0006782">
    <property type="term" value="P:protoporphyrinogen IX biosynthetic process"/>
    <property type="evidence" value="ECO:0007669"/>
    <property type="project" value="UniProtKB-UniPathway"/>
</dbReference>
<dbReference type="Proteomes" id="UP000236544">
    <property type="component" value="Unassembled WGS sequence"/>
</dbReference>
<proteinExistence type="predicted"/>
<sequence length="257" mass="28955">MTDRAKVILLKNKTTPIDPYQNIFEENGFTPVFVPLIEHKHLPNECLTLFQDDSYLRQLRHIVISSQRTVECLNESIIPRLTAQQRDDLHNKVVYTVGPATASFLERCGFKNVRGGIDAGNGDILADLIISELKEEKGLDLLHLPDVLLLVGETRRDIIPKKLTSAGISSRELVTYQTKTLNDNFRRFEQCYDPNSWVVFFSPQGAGEIVEYLQKSPVNIACIGPTTEKSLFKQGLNPTVVSQKPEPYSLLESLKSV</sequence>
<dbReference type="Pfam" id="PF02602">
    <property type="entry name" value="HEM4"/>
    <property type="match status" value="1"/>
</dbReference>
<dbReference type="InterPro" id="IPR003754">
    <property type="entry name" value="4pyrrol_synth_uPrphyn_synth"/>
</dbReference>
<dbReference type="SUPFAM" id="SSF69618">
    <property type="entry name" value="HemD-like"/>
    <property type="match status" value="1"/>
</dbReference>
<evidence type="ECO:0000313" key="2">
    <source>
        <dbReference type="EMBL" id="CUS20338.1"/>
    </source>
</evidence>
<dbReference type="OrthoDB" id="5595751at2759"/>
<name>A0A0P1KLY4_9SACH</name>
<dbReference type="EMBL" id="LN890560">
    <property type="protein sequence ID" value="CUS20338.1"/>
    <property type="molecule type" value="Genomic_DNA"/>
</dbReference>
<accession>A0A0P1KLY4</accession>
<protein>
    <submittedName>
        <fullName evidence="2">LAQU0S01e04390g1_1</fullName>
    </submittedName>
</protein>
<evidence type="ECO:0000259" key="1">
    <source>
        <dbReference type="Pfam" id="PF02602"/>
    </source>
</evidence>
<feature type="domain" description="Tetrapyrrole biosynthesis uroporphyrinogen III synthase" evidence="1">
    <location>
        <begin position="20"/>
        <end position="251"/>
    </location>
</feature>
<keyword evidence="3" id="KW-1185">Reference proteome</keyword>